<dbReference type="Proteomes" id="UP000664495">
    <property type="component" value="Unassembled WGS sequence"/>
</dbReference>
<gene>
    <name evidence="10" type="ORF">JZO85_22780</name>
</gene>
<evidence type="ECO:0000256" key="3">
    <source>
        <dbReference type="ARBA" id="ARBA00022679"/>
    </source>
</evidence>
<name>A0ABS3HQ65_9ENTE</name>
<keyword evidence="5" id="KW-0680">Restriction system</keyword>
<dbReference type="InterPro" id="IPR029063">
    <property type="entry name" value="SAM-dependent_MTases_sf"/>
</dbReference>
<evidence type="ECO:0000256" key="6">
    <source>
        <dbReference type="ARBA" id="ARBA00023125"/>
    </source>
</evidence>
<evidence type="ECO:0000259" key="9">
    <source>
        <dbReference type="Pfam" id="PF01555"/>
    </source>
</evidence>
<keyword evidence="3" id="KW-0808">Transferase</keyword>
<evidence type="ECO:0000256" key="4">
    <source>
        <dbReference type="ARBA" id="ARBA00022691"/>
    </source>
</evidence>
<reference evidence="10 11" key="1">
    <citation type="submission" date="2021-03" db="EMBL/GenBank/DDBJ databases">
        <title>Enterococcal diversity collection.</title>
        <authorList>
            <person name="Gilmore M.S."/>
            <person name="Schwartzman J."/>
            <person name="Van Tyne D."/>
            <person name="Martin M."/>
            <person name="Earl A.M."/>
            <person name="Manson A.L."/>
            <person name="Straub T."/>
            <person name="Salamzade R."/>
            <person name="Saavedra J."/>
            <person name="Lebreton F."/>
            <person name="Prichula J."/>
            <person name="Schaufler K."/>
            <person name="Gaca A."/>
            <person name="Sgardioli B."/>
            <person name="Wagenaar J."/>
            <person name="Strong T."/>
        </authorList>
    </citation>
    <scope>NUCLEOTIDE SEQUENCE [LARGE SCALE GENOMIC DNA]</scope>
    <source>
        <strain evidence="10 11">MJM16</strain>
    </source>
</reference>
<feature type="domain" description="DNA methylase N-4/N-6" evidence="9">
    <location>
        <begin position="29"/>
        <end position="288"/>
    </location>
</feature>
<evidence type="ECO:0000256" key="2">
    <source>
        <dbReference type="ARBA" id="ARBA00022603"/>
    </source>
</evidence>
<keyword evidence="6" id="KW-0238">DNA-binding</keyword>
<evidence type="ECO:0000256" key="1">
    <source>
        <dbReference type="ARBA" id="ARBA00010203"/>
    </source>
</evidence>
<evidence type="ECO:0000256" key="7">
    <source>
        <dbReference type="ARBA" id="ARBA00049120"/>
    </source>
</evidence>
<keyword evidence="11" id="KW-1185">Reference proteome</keyword>
<sequence length="315" mass="36308">MKNIYSTKLGKAYHGDSLELLREFEDNSINLIITSPPFALLRKKEYGNKDEDEYVEWLAEFGEIARDKLKDDGSLVIDLGGAYRKGLPVRSLYNYRVLIHFCDVLNYHLAEEFFWYNPSKLPSPIAWVNKGKIRAKDSVNTIWWFSKSERPKANVNNVLVPYSKSMKKLLVNSEKYYTPKERPSGHNISEKFGRDNGGAIPSNLLQIANTESNTNYFKIYKEIGKKLGIKSHPARFPSKLPEFFIKFLTDEEDLVVDIFAGSNTTGRVAEDLNRHWISCELNEDYATASIFRFLENSIMAENMYKKMKNGDKVDL</sequence>
<dbReference type="InterPro" id="IPR017985">
    <property type="entry name" value="MeTrfase_CN4_CS"/>
</dbReference>
<keyword evidence="2" id="KW-0489">Methyltransferase</keyword>
<dbReference type="EMBL" id="JAFLVR010000089">
    <property type="protein sequence ID" value="MBO0455084.1"/>
    <property type="molecule type" value="Genomic_DNA"/>
</dbReference>
<dbReference type="Gene3D" id="3.40.50.150">
    <property type="entry name" value="Vaccinia Virus protein VP39"/>
    <property type="match status" value="1"/>
</dbReference>
<evidence type="ECO:0000256" key="5">
    <source>
        <dbReference type="ARBA" id="ARBA00022747"/>
    </source>
</evidence>
<evidence type="ECO:0000313" key="11">
    <source>
        <dbReference type="Proteomes" id="UP000664495"/>
    </source>
</evidence>
<proteinExistence type="inferred from homology"/>
<organism evidence="10 11">
    <name type="scientific">Candidatus Enterococcus murrayae</name>
    <dbReference type="NCBI Taxonomy" id="2815321"/>
    <lineage>
        <taxon>Bacteria</taxon>
        <taxon>Bacillati</taxon>
        <taxon>Bacillota</taxon>
        <taxon>Bacilli</taxon>
        <taxon>Lactobacillales</taxon>
        <taxon>Enterococcaceae</taxon>
        <taxon>Enterococcus</taxon>
    </lineage>
</organism>
<evidence type="ECO:0000313" key="10">
    <source>
        <dbReference type="EMBL" id="MBO0455084.1"/>
    </source>
</evidence>
<comment type="similarity">
    <text evidence="1">Belongs to the N(4)/N(6)-methyltransferase family. N(4) subfamily.</text>
</comment>
<dbReference type="PROSITE" id="PS00093">
    <property type="entry name" value="N4_MTASE"/>
    <property type="match status" value="1"/>
</dbReference>
<comment type="caution">
    <text evidence="10">The sequence shown here is derived from an EMBL/GenBank/DDBJ whole genome shotgun (WGS) entry which is preliminary data.</text>
</comment>
<evidence type="ECO:0000256" key="8">
    <source>
        <dbReference type="RuleBase" id="RU362026"/>
    </source>
</evidence>
<dbReference type="Pfam" id="PF01555">
    <property type="entry name" value="N6_N4_Mtase"/>
    <property type="match status" value="1"/>
</dbReference>
<dbReference type="EC" id="2.1.1.-" evidence="8"/>
<dbReference type="SUPFAM" id="SSF53335">
    <property type="entry name" value="S-adenosyl-L-methionine-dependent methyltransferases"/>
    <property type="match status" value="1"/>
</dbReference>
<keyword evidence="4" id="KW-0949">S-adenosyl-L-methionine</keyword>
<dbReference type="PRINTS" id="PR00508">
    <property type="entry name" value="S21N4MTFRASE"/>
</dbReference>
<comment type="catalytic activity">
    <reaction evidence="7">
        <text>a 2'-deoxycytidine in DNA + S-adenosyl-L-methionine = an N(4)-methyl-2'-deoxycytidine in DNA + S-adenosyl-L-homocysteine + H(+)</text>
        <dbReference type="Rhea" id="RHEA:16857"/>
        <dbReference type="Rhea" id="RHEA-COMP:11369"/>
        <dbReference type="Rhea" id="RHEA-COMP:13674"/>
        <dbReference type="ChEBI" id="CHEBI:15378"/>
        <dbReference type="ChEBI" id="CHEBI:57856"/>
        <dbReference type="ChEBI" id="CHEBI:59789"/>
        <dbReference type="ChEBI" id="CHEBI:85452"/>
        <dbReference type="ChEBI" id="CHEBI:137933"/>
        <dbReference type="EC" id="2.1.1.113"/>
    </reaction>
</comment>
<dbReference type="InterPro" id="IPR002941">
    <property type="entry name" value="DNA_methylase_N4/N6"/>
</dbReference>
<dbReference type="RefSeq" id="WP_207110802.1">
    <property type="nucleotide sequence ID" value="NZ_JAFLVR010000089.1"/>
</dbReference>
<dbReference type="InterPro" id="IPR001091">
    <property type="entry name" value="RM_Methyltransferase"/>
</dbReference>
<accession>A0ABS3HQ65</accession>
<protein>
    <recommendedName>
        <fullName evidence="8">Methyltransferase</fullName>
        <ecNumber evidence="8">2.1.1.-</ecNumber>
    </recommendedName>
</protein>